<organism evidence="3 4">
    <name type="scientific">Gellertiella hungarica</name>
    <dbReference type="NCBI Taxonomy" id="1572859"/>
    <lineage>
        <taxon>Bacteria</taxon>
        <taxon>Pseudomonadati</taxon>
        <taxon>Pseudomonadota</taxon>
        <taxon>Alphaproteobacteria</taxon>
        <taxon>Hyphomicrobiales</taxon>
        <taxon>Rhizobiaceae</taxon>
        <taxon>Gellertiella</taxon>
    </lineage>
</organism>
<dbReference type="PANTHER" id="PTHR43540">
    <property type="entry name" value="PEROXYUREIDOACRYLATE/UREIDOACRYLATE AMIDOHYDROLASE-RELATED"/>
    <property type="match status" value="1"/>
</dbReference>
<accession>A0A7W6J9F2</accession>
<evidence type="ECO:0000313" key="3">
    <source>
        <dbReference type="EMBL" id="MBB4067216.1"/>
    </source>
</evidence>
<gene>
    <name evidence="3" type="ORF">GGR23_004447</name>
</gene>
<protein>
    <submittedName>
        <fullName evidence="3">Nicotinamidase-related amidase</fullName>
    </submittedName>
</protein>
<dbReference type="EMBL" id="JACIEZ010000016">
    <property type="protein sequence ID" value="MBB4067216.1"/>
    <property type="molecule type" value="Genomic_DNA"/>
</dbReference>
<name>A0A7W6J9F2_9HYPH</name>
<dbReference type="AlphaFoldDB" id="A0A7W6J9F2"/>
<dbReference type="InterPro" id="IPR050272">
    <property type="entry name" value="Isochorismatase-like_hydrls"/>
</dbReference>
<dbReference type="CDD" id="cd00431">
    <property type="entry name" value="cysteine_hydrolases"/>
    <property type="match status" value="1"/>
</dbReference>
<dbReference type="RefSeq" id="WP_183368452.1">
    <property type="nucleotide sequence ID" value="NZ_JACIEZ010000016.1"/>
</dbReference>
<dbReference type="InterPro" id="IPR036380">
    <property type="entry name" value="Isochorismatase-like_sf"/>
</dbReference>
<dbReference type="GO" id="GO:0016787">
    <property type="term" value="F:hydrolase activity"/>
    <property type="evidence" value="ECO:0007669"/>
    <property type="project" value="UniProtKB-KW"/>
</dbReference>
<keyword evidence="1" id="KW-0378">Hydrolase</keyword>
<evidence type="ECO:0000256" key="1">
    <source>
        <dbReference type="ARBA" id="ARBA00022801"/>
    </source>
</evidence>
<proteinExistence type="predicted"/>
<dbReference type="Pfam" id="PF00857">
    <property type="entry name" value="Isochorismatase"/>
    <property type="match status" value="1"/>
</dbReference>
<evidence type="ECO:0000313" key="4">
    <source>
        <dbReference type="Proteomes" id="UP000528286"/>
    </source>
</evidence>
<comment type="caution">
    <text evidence="3">The sequence shown here is derived from an EMBL/GenBank/DDBJ whole genome shotgun (WGS) entry which is preliminary data.</text>
</comment>
<dbReference type="PANTHER" id="PTHR43540:SF6">
    <property type="entry name" value="ISOCHORISMATASE-LIKE DOMAIN-CONTAINING PROTEIN"/>
    <property type="match status" value="1"/>
</dbReference>
<dbReference type="SUPFAM" id="SSF52499">
    <property type="entry name" value="Isochorismatase-like hydrolases"/>
    <property type="match status" value="1"/>
</dbReference>
<sequence>MDRDIRIWRHLCIDMQRLFAEETPWHVGWAHRVLPAVERLSRAAPEKTIFTRFLPPRSASAAPGMWRQYYEKWWMMTGEHVDPALLDLVAPLESLTPPAIVFDKTVYSPWLDGRLHRHLVEQGVGTLAISGGETDVCVLATVLGAVDLGYRIILLKDGVCSGSDPTHDASLAVIGGRFSVQAEVMETDDFIDRFARPLTSLSTS</sequence>
<dbReference type="InterPro" id="IPR000868">
    <property type="entry name" value="Isochorismatase-like_dom"/>
</dbReference>
<dbReference type="Gene3D" id="3.40.50.850">
    <property type="entry name" value="Isochorismatase-like"/>
    <property type="match status" value="1"/>
</dbReference>
<reference evidence="3 4" key="1">
    <citation type="submission" date="2020-08" db="EMBL/GenBank/DDBJ databases">
        <title>Genomic Encyclopedia of Type Strains, Phase IV (KMG-IV): sequencing the most valuable type-strain genomes for metagenomic binning, comparative biology and taxonomic classification.</title>
        <authorList>
            <person name="Goeker M."/>
        </authorList>
    </citation>
    <scope>NUCLEOTIDE SEQUENCE [LARGE SCALE GENOMIC DNA]</scope>
    <source>
        <strain evidence="3 4">DSM 29853</strain>
    </source>
</reference>
<keyword evidence="4" id="KW-1185">Reference proteome</keyword>
<evidence type="ECO:0000259" key="2">
    <source>
        <dbReference type="Pfam" id="PF00857"/>
    </source>
</evidence>
<dbReference type="Proteomes" id="UP000528286">
    <property type="component" value="Unassembled WGS sequence"/>
</dbReference>
<feature type="domain" description="Isochorismatase-like" evidence="2">
    <location>
        <begin position="11"/>
        <end position="185"/>
    </location>
</feature>